<comment type="caution">
    <text evidence="2">The sequence shown here is derived from an EMBL/GenBank/DDBJ whole genome shotgun (WGS) entry which is preliminary data.</text>
</comment>
<gene>
    <name evidence="2" type="ORF">FHU36_007480</name>
</gene>
<protein>
    <recommendedName>
        <fullName evidence="1">4Fe-4S Wbl-type domain-containing protein</fullName>
    </recommendedName>
</protein>
<reference evidence="2 3" key="1">
    <citation type="submission" date="2020-08" db="EMBL/GenBank/DDBJ databases">
        <title>Sequencing the genomes of 1000 actinobacteria strains.</title>
        <authorList>
            <person name="Klenk H.-P."/>
        </authorList>
    </citation>
    <scope>NUCLEOTIDE SEQUENCE [LARGE SCALE GENOMIC DNA]</scope>
    <source>
        <strain evidence="2 3">DSM 45913</strain>
    </source>
</reference>
<organism evidence="2 3">
    <name type="scientific">Nonomuraea muscovyensis</name>
    <dbReference type="NCBI Taxonomy" id="1124761"/>
    <lineage>
        <taxon>Bacteria</taxon>
        <taxon>Bacillati</taxon>
        <taxon>Actinomycetota</taxon>
        <taxon>Actinomycetes</taxon>
        <taxon>Streptosporangiales</taxon>
        <taxon>Streptosporangiaceae</taxon>
        <taxon>Nonomuraea</taxon>
    </lineage>
</organism>
<proteinExistence type="predicted"/>
<dbReference type="InterPro" id="IPR034768">
    <property type="entry name" value="4FE4S_WBL"/>
</dbReference>
<dbReference type="Pfam" id="PF02467">
    <property type="entry name" value="Whib"/>
    <property type="match status" value="1"/>
</dbReference>
<evidence type="ECO:0000313" key="3">
    <source>
        <dbReference type="Proteomes" id="UP000583800"/>
    </source>
</evidence>
<evidence type="ECO:0000313" key="2">
    <source>
        <dbReference type="EMBL" id="MBB6350908.1"/>
    </source>
</evidence>
<dbReference type="EMBL" id="JACHJB010000003">
    <property type="protein sequence ID" value="MBB6350908.1"/>
    <property type="molecule type" value="Genomic_DNA"/>
</dbReference>
<accession>A0A7X0C976</accession>
<keyword evidence="3" id="KW-1185">Reference proteome</keyword>
<sequence length="107" mass="11655">MTRNINRPLHPARMSLAEVEAAWQVGGETPLPECTYDPELHVGPRLTIETSEERAARESVAREVCASCPALPACTLYALEARPTSGIWAGRTPDELAGEVVEEREVA</sequence>
<feature type="domain" description="4Fe-4S Wbl-type" evidence="1">
    <location>
        <begin position="33"/>
        <end position="98"/>
    </location>
</feature>
<dbReference type="Proteomes" id="UP000583800">
    <property type="component" value="Unassembled WGS sequence"/>
</dbReference>
<evidence type="ECO:0000259" key="1">
    <source>
        <dbReference type="PROSITE" id="PS51674"/>
    </source>
</evidence>
<dbReference type="RefSeq" id="WP_185088621.1">
    <property type="nucleotide sequence ID" value="NZ_JACHJB010000003.1"/>
</dbReference>
<name>A0A7X0C976_9ACTN</name>
<dbReference type="PROSITE" id="PS51674">
    <property type="entry name" value="4FE4S_WBL"/>
    <property type="match status" value="1"/>
</dbReference>
<dbReference type="AlphaFoldDB" id="A0A7X0C976"/>